<dbReference type="EMBL" id="CAADGH010000064">
    <property type="protein sequence ID" value="VFK76595.1"/>
    <property type="molecule type" value="Genomic_DNA"/>
</dbReference>
<feature type="domain" description="Transglycosylase SLT" evidence="3">
    <location>
        <begin position="38"/>
        <end position="330"/>
    </location>
</feature>
<evidence type="ECO:0000313" key="5">
    <source>
        <dbReference type="EMBL" id="VFK34151.1"/>
    </source>
</evidence>
<organism evidence="6">
    <name type="scientific">Candidatus Kentrum sp. MB</name>
    <dbReference type="NCBI Taxonomy" id="2138164"/>
    <lineage>
        <taxon>Bacteria</taxon>
        <taxon>Pseudomonadati</taxon>
        <taxon>Pseudomonadota</taxon>
        <taxon>Gammaproteobacteria</taxon>
        <taxon>Candidatus Kentrum</taxon>
    </lineage>
</organism>
<evidence type="ECO:0000256" key="2">
    <source>
        <dbReference type="SAM" id="SignalP"/>
    </source>
</evidence>
<accession>A0A451BE87</accession>
<name>A0A451BE87_9GAMM</name>
<evidence type="ECO:0000313" key="6">
    <source>
        <dbReference type="EMBL" id="VFK76595.1"/>
    </source>
</evidence>
<dbReference type="InterPro" id="IPR043426">
    <property type="entry name" value="MltB-like"/>
</dbReference>
<feature type="signal peptide" evidence="2">
    <location>
        <begin position="1"/>
        <end position="27"/>
    </location>
</feature>
<dbReference type="Gene3D" id="1.10.8.350">
    <property type="entry name" value="Bacterial muramidase"/>
    <property type="match status" value="1"/>
</dbReference>
<dbReference type="EMBL" id="CAADFO010000063">
    <property type="protein sequence ID" value="VFK30361.1"/>
    <property type="molecule type" value="Genomic_DNA"/>
</dbReference>
<evidence type="ECO:0000313" key="4">
    <source>
        <dbReference type="EMBL" id="VFK30361.1"/>
    </source>
</evidence>
<gene>
    <name evidence="4" type="ORF">BECKMB1821G_GA0114241_106312</name>
    <name evidence="6" type="ORF">BECKMB1821H_GA0114242_106414</name>
    <name evidence="5" type="ORF">BECKMB1821I_GA0114274_106212</name>
</gene>
<dbReference type="PANTHER" id="PTHR30163:SF9">
    <property type="entry name" value="MEMBRANE-BOUND LYTIC MUREIN TRANSGLYCOSYLASE B"/>
    <property type="match status" value="1"/>
</dbReference>
<proteinExistence type="predicted"/>
<evidence type="ECO:0000259" key="3">
    <source>
        <dbReference type="Pfam" id="PF13406"/>
    </source>
</evidence>
<dbReference type="FunFam" id="1.10.8.350:FF:000001">
    <property type="entry name" value="Lytic murein transglycosylase B"/>
    <property type="match status" value="1"/>
</dbReference>
<dbReference type="Pfam" id="PF13406">
    <property type="entry name" value="SLT_2"/>
    <property type="match status" value="1"/>
</dbReference>
<dbReference type="InterPro" id="IPR031304">
    <property type="entry name" value="SLT_2"/>
</dbReference>
<feature type="active site" evidence="1">
    <location>
        <position position="131"/>
    </location>
</feature>
<evidence type="ECO:0000256" key="1">
    <source>
        <dbReference type="PIRSR" id="PIRSR611757-1"/>
    </source>
</evidence>
<dbReference type="PANTHER" id="PTHR30163">
    <property type="entry name" value="MEMBRANE-BOUND LYTIC MUREIN TRANSGLYCOSYLASE B"/>
    <property type="match status" value="1"/>
</dbReference>
<dbReference type="SUPFAM" id="SSF53955">
    <property type="entry name" value="Lysozyme-like"/>
    <property type="match status" value="1"/>
</dbReference>
<dbReference type="InterPro" id="IPR023346">
    <property type="entry name" value="Lysozyme-like_dom_sf"/>
</dbReference>
<dbReference type="CDD" id="cd13399">
    <property type="entry name" value="Slt35-like"/>
    <property type="match status" value="1"/>
</dbReference>
<dbReference type="InterPro" id="IPR011757">
    <property type="entry name" value="Lytic_transglycosylase_MltB"/>
</dbReference>
<protein>
    <submittedName>
        <fullName evidence="6">Membrane-bound lytic murein transglycosylase B</fullName>
    </submittedName>
</protein>
<dbReference type="GO" id="GO:0009253">
    <property type="term" value="P:peptidoglycan catabolic process"/>
    <property type="evidence" value="ECO:0007669"/>
    <property type="project" value="TreeGrafter"/>
</dbReference>
<sequence length="351" mass="39435">MMPPLPTVAAILMALALTVASLPTSFAAEPSSQLLKNPEVHRFIHKMALKHHYAEERLMELMGKVRIVSALLKPGKPAEALPWRRYRKIFLTAPRIQAGVRFWQTHRDTLTRAQEIHGVPPEIIVAILGVESNFGKRKGKYPVLDSLTTLAFYGARRKNFFRRELEQFLLLIRDEKGLPDPHEIKGSYAGAMGLPQFISSSYRRYAIDFDQDGTRNLIYSIGDAIGSIANYLAIHGWHKGHGVANQARIKKGAKLRPLLKKGIKPRTPFSALKPFGVTIDRKIPADEPVAIIRLSAQTGSEYWVVRNNFYTITRYNHSKLYAMAVYQLAQAIQAQYAQQPRVIGPSSSSTP</sequence>
<dbReference type="AlphaFoldDB" id="A0A451BE87"/>
<dbReference type="NCBIfam" id="TIGR02282">
    <property type="entry name" value="MltB"/>
    <property type="match status" value="1"/>
</dbReference>
<dbReference type="Gene3D" id="1.10.530.10">
    <property type="match status" value="1"/>
</dbReference>
<reference evidence="6" key="1">
    <citation type="submission" date="2019-02" db="EMBL/GenBank/DDBJ databases">
        <authorList>
            <person name="Gruber-Vodicka R. H."/>
            <person name="Seah K. B. B."/>
        </authorList>
    </citation>
    <scope>NUCLEOTIDE SEQUENCE</scope>
    <source>
        <strain evidence="4">BECK_BZ197</strain>
        <strain evidence="6">BECK_BZ198</strain>
        <strain evidence="5">BECK_BZ199</strain>
    </source>
</reference>
<keyword evidence="2" id="KW-0732">Signal</keyword>
<feature type="chain" id="PRO_5033823396" evidence="2">
    <location>
        <begin position="28"/>
        <end position="351"/>
    </location>
</feature>
<dbReference type="GO" id="GO:0008933">
    <property type="term" value="F:peptidoglycan lytic transglycosylase activity"/>
    <property type="evidence" value="ECO:0007669"/>
    <property type="project" value="TreeGrafter"/>
</dbReference>
<dbReference type="EMBL" id="CAADFQ010000062">
    <property type="protein sequence ID" value="VFK34151.1"/>
    <property type="molecule type" value="Genomic_DNA"/>
</dbReference>